<reference evidence="2" key="1">
    <citation type="journal article" date="2020" name="New Phytol.">
        <title>Comparative genomics reveals dynamic genome evolution in host specialist ectomycorrhizal fungi.</title>
        <authorList>
            <person name="Lofgren L.A."/>
            <person name="Nguyen N.H."/>
            <person name="Vilgalys R."/>
            <person name="Ruytinx J."/>
            <person name="Liao H.L."/>
            <person name="Branco S."/>
            <person name="Kuo A."/>
            <person name="LaButti K."/>
            <person name="Lipzen A."/>
            <person name="Andreopoulos W."/>
            <person name="Pangilinan J."/>
            <person name="Riley R."/>
            <person name="Hundley H."/>
            <person name="Na H."/>
            <person name="Barry K."/>
            <person name="Grigoriev I.V."/>
            <person name="Stajich J.E."/>
            <person name="Kennedy P.G."/>
        </authorList>
    </citation>
    <scope>NUCLEOTIDE SEQUENCE</scope>
    <source>
        <strain evidence="2">MN1</strain>
    </source>
</reference>
<sequence length="205" mass="25037">MREHAYVLLKMLERVEYEVEDLEANQFHKRGELEEAHMRHLEEVDELQRKHDEELERQQECIDTLEEEVQFQWAMLNILNNNVKWLEPESTWRKHAIQLQEMLEQVESHVTYLKSNWVHSHMELKEIIKRHKAELDEMRKKYEEDLESYCDHIDDLEEELDVLTNAQRKEIEDFISLCIQDEIERYQANAIIRDKIINLMDHTLL</sequence>
<comment type="caution">
    <text evidence="2">The sequence shown here is derived from an EMBL/GenBank/DDBJ whole genome shotgun (WGS) entry which is preliminary data.</text>
</comment>
<feature type="coiled-coil region" evidence="1">
    <location>
        <begin position="121"/>
        <end position="173"/>
    </location>
</feature>
<organism evidence="2 3">
    <name type="scientific">Suillus subaureus</name>
    <dbReference type="NCBI Taxonomy" id="48587"/>
    <lineage>
        <taxon>Eukaryota</taxon>
        <taxon>Fungi</taxon>
        <taxon>Dikarya</taxon>
        <taxon>Basidiomycota</taxon>
        <taxon>Agaricomycotina</taxon>
        <taxon>Agaricomycetes</taxon>
        <taxon>Agaricomycetidae</taxon>
        <taxon>Boletales</taxon>
        <taxon>Suillineae</taxon>
        <taxon>Suillaceae</taxon>
        <taxon>Suillus</taxon>
    </lineage>
</organism>
<name>A0A9P7DUI5_9AGAM</name>
<keyword evidence="3" id="KW-1185">Reference proteome</keyword>
<gene>
    <name evidence="2" type="ORF">BJ212DRAFT_1487081</name>
</gene>
<accession>A0A9P7DUI5</accession>
<evidence type="ECO:0000313" key="2">
    <source>
        <dbReference type="EMBL" id="KAG1803291.1"/>
    </source>
</evidence>
<dbReference type="EMBL" id="JABBWG010000068">
    <property type="protein sequence ID" value="KAG1803291.1"/>
    <property type="molecule type" value="Genomic_DNA"/>
</dbReference>
<evidence type="ECO:0000256" key="1">
    <source>
        <dbReference type="SAM" id="Coils"/>
    </source>
</evidence>
<protein>
    <submittedName>
        <fullName evidence="2">Uncharacterized protein</fullName>
    </submittedName>
</protein>
<proteinExistence type="predicted"/>
<feature type="coiled-coil region" evidence="1">
    <location>
        <begin position="30"/>
        <end position="68"/>
    </location>
</feature>
<dbReference type="GeneID" id="64635243"/>
<keyword evidence="1" id="KW-0175">Coiled coil</keyword>
<dbReference type="RefSeq" id="XP_041186526.1">
    <property type="nucleotide sequence ID" value="XM_041341227.1"/>
</dbReference>
<dbReference type="AlphaFoldDB" id="A0A9P7DUI5"/>
<evidence type="ECO:0000313" key="3">
    <source>
        <dbReference type="Proteomes" id="UP000807769"/>
    </source>
</evidence>
<dbReference type="Proteomes" id="UP000807769">
    <property type="component" value="Unassembled WGS sequence"/>
</dbReference>